<dbReference type="InterPro" id="IPR021228">
    <property type="entry name" value="BrxD"/>
</dbReference>
<evidence type="ECO:0000313" key="1">
    <source>
        <dbReference type="EMBL" id="GAA4081336.1"/>
    </source>
</evidence>
<evidence type="ECO:0000313" key="2">
    <source>
        <dbReference type="Proteomes" id="UP001500683"/>
    </source>
</evidence>
<gene>
    <name evidence="1" type="ORF">GCM10022214_45210</name>
</gene>
<evidence type="ECO:0008006" key="3">
    <source>
        <dbReference type="Google" id="ProtNLM"/>
    </source>
</evidence>
<protein>
    <recommendedName>
        <fullName evidence="3">ATP-binding protein</fullName>
    </recommendedName>
</protein>
<comment type="caution">
    <text evidence="1">The sequence shown here is derived from an EMBL/GenBank/DDBJ whole genome shotgun (WGS) entry which is preliminary data.</text>
</comment>
<accession>A0ABP7W555</accession>
<dbReference type="EMBL" id="BAAAZG010000029">
    <property type="protein sequence ID" value="GAA4081336.1"/>
    <property type="molecule type" value="Genomic_DNA"/>
</dbReference>
<dbReference type="Proteomes" id="UP001500683">
    <property type="component" value="Unassembled WGS sequence"/>
</dbReference>
<proteinExistence type="predicted"/>
<dbReference type="Pfam" id="PF10923">
    <property type="entry name" value="BrxC_BrxD"/>
    <property type="match status" value="2"/>
</dbReference>
<organism evidence="1 2">
    <name type="scientific">Actinomadura miaoliensis</name>
    <dbReference type="NCBI Taxonomy" id="430685"/>
    <lineage>
        <taxon>Bacteria</taxon>
        <taxon>Bacillati</taxon>
        <taxon>Actinomycetota</taxon>
        <taxon>Actinomycetes</taxon>
        <taxon>Streptosporangiales</taxon>
        <taxon>Thermomonosporaceae</taxon>
        <taxon>Actinomadura</taxon>
    </lineage>
</organism>
<sequence>MSGAAGGTATISAARRREVIDALRRGTVSQAGPGRFTTGPDRFMGELDDELAVVARGGVAVRGENGAGRTFSARWLGERAKRAGSAVAEIQISETDTPLHSLETLHRRPTERHTTTHPASALRPVVDLWSHTLAEEVLDAGKAAEDDHDAVEGAVDELMEQRLAAVARTTPAFAAALRIYQQAPAAGDTATTEALIAWPDGQKPALARRAAGVGLNALRQLLDEVDGGRFPGLFLLIMDTPAFSDGQESVQQLLPLAQRPAIDFTTDPRRDRALTIAAGELNETERNAAAASASDVTLDIP</sequence>
<dbReference type="RefSeq" id="WP_344950809.1">
    <property type="nucleotide sequence ID" value="NZ_BAAAZG010000029.1"/>
</dbReference>
<keyword evidence="2" id="KW-1185">Reference proteome</keyword>
<reference evidence="2" key="1">
    <citation type="journal article" date="2019" name="Int. J. Syst. Evol. Microbiol.">
        <title>The Global Catalogue of Microorganisms (GCM) 10K type strain sequencing project: providing services to taxonomists for standard genome sequencing and annotation.</title>
        <authorList>
            <consortium name="The Broad Institute Genomics Platform"/>
            <consortium name="The Broad Institute Genome Sequencing Center for Infectious Disease"/>
            <person name="Wu L."/>
            <person name="Ma J."/>
        </authorList>
    </citation>
    <scope>NUCLEOTIDE SEQUENCE [LARGE SCALE GENOMIC DNA]</scope>
    <source>
        <strain evidence="2">JCM 16702</strain>
    </source>
</reference>
<name>A0ABP7W555_9ACTN</name>